<evidence type="ECO:0000313" key="2">
    <source>
        <dbReference type="Proteomes" id="UP001519311"/>
    </source>
</evidence>
<comment type="caution">
    <text evidence="1">The sequence shown here is derived from an EMBL/GenBank/DDBJ whole genome shotgun (WGS) entry which is preliminary data.</text>
</comment>
<proteinExistence type="predicted"/>
<sequence length="48" mass="5729">MRLQLHQIRSHELIREGDEYRLAREARRTMAASTSQPTPRRLLAWLRG</sequence>
<name>A0ABS4VHS4_9ACTN</name>
<keyword evidence="2" id="KW-1185">Reference proteome</keyword>
<evidence type="ECO:0000313" key="1">
    <source>
        <dbReference type="EMBL" id="MBP2363484.1"/>
    </source>
</evidence>
<protein>
    <submittedName>
        <fullName evidence="1">Uncharacterized protein</fullName>
    </submittedName>
</protein>
<accession>A0ABS4VHS4</accession>
<reference evidence="1 2" key="1">
    <citation type="submission" date="2021-03" db="EMBL/GenBank/DDBJ databases">
        <title>Sequencing the genomes of 1000 actinobacteria strains.</title>
        <authorList>
            <person name="Klenk H.-P."/>
        </authorList>
    </citation>
    <scope>NUCLEOTIDE SEQUENCE [LARGE SCALE GENOMIC DNA]</scope>
    <source>
        <strain evidence="1 2">DSM 40843</strain>
    </source>
</reference>
<organism evidence="1 2">
    <name type="scientific">Streptomyces clavifer</name>
    <dbReference type="NCBI Taxonomy" id="68188"/>
    <lineage>
        <taxon>Bacteria</taxon>
        <taxon>Bacillati</taxon>
        <taxon>Actinomycetota</taxon>
        <taxon>Actinomycetes</taxon>
        <taxon>Kitasatosporales</taxon>
        <taxon>Streptomycetaceae</taxon>
        <taxon>Streptomyces</taxon>
    </lineage>
</organism>
<dbReference type="EMBL" id="JAGINS010000002">
    <property type="protein sequence ID" value="MBP2363484.1"/>
    <property type="molecule type" value="Genomic_DNA"/>
</dbReference>
<gene>
    <name evidence="1" type="ORF">JOF59_005976</name>
</gene>
<dbReference type="Proteomes" id="UP001519311">
    <property type="component" value="Unassembled WGS sequence"/>
</dbReference>